<organism evidence="2 3">
    <name type="scientific">Halorientalis pallida</name>
    <dbReference type="NCBI Taxonomy" id="2479928"/>
    <lineage>
        <taxon>Archaea</taxon>
        <taxon>Methanobacteriati</taxon>
        <taxon>Methanobacteriota</taxon>
        <taxon>Stenosarchaea group</taxon>
        <taxon>Halobacteria</taxon>
        <taxon>Halobacteriales</taxon>
        <taxon>Haloarculaceae</taxon>
        <taxon>Halorientalis</taxon>
    </lineage>
</organism>
<feature type="region of interest" description="Disordered" evidence="1">
    <location>
        <begin position="1"/>
        <end position="47"/>
    </location>
</feature>
<accession>A0A498KST6</accession>
<gene>
    <name evidence="2" type="ORF">EAF64_16275</name>
</gene>
<evidence type="ECO:0000313" key="3">
    <source>
        <dbReference type="Proteomes" id="UP000289691"/>
    </source>
</evidence>
<name>A0A498KST6_9EURY</name>
<dbReference type="Proteomes" id="UP000289691">
    <property type="component" value="Unassembled WGS sequence"/>
</dbReference>
<proteinExistence type="predicted"/>
<protein>
    <recommendedName>
        <fullName evidence="4">DUF5602 domain-containing protein</fullName>
    </recommendedName>
</protein>
<sequence length="281" mass="30263">MTGGVAGATPGKGRKRRRGRGSGFPPAGITTWATDEDGDRYTASVGDGELSTFASVTPSERPKYLGVHLTRAALSGLPSAADLEASGEGLTVHGAQSEEFFLPFPEAAPDPFTVLGFYWNPEGHPPPGTYDLPHFDVHFHFEPESVVEAIQPGTPEYPIPDDRMPEGYVRLPNPAGEFDTVIHMGEHLGDPTAPELNGVTFGNTLIWGAHDVDDDGVGELTFVEPMVTVDYLSSLAGVDRRPIAQPTVYPQDGWYPTSYTVRDLGADGVAVVLEKFRRRSV</sequence>
<dbReference type="EMBL" id="RDFA01000006">
    <property type="protein sequence ID" value="RXK47496.1"/>
    <property type="molecule type" value="Genomic_DNA"/>
</dbReference>
<reference evidence="2 3" key="1">
    <citation type="submission" date="2019-01" db="EMBL/GenBank/DDBJ databases">
        <title>Halorientalis sp. F13-25 a new haloarchaeum isolated from hypersaline water.</title>
        <authorList>
            <person name="Ana D.-V."/>
            <person name="Cristina S.-P."/>
            <person name="Antonio V."/>
        </authorList>
    </citation>
    <scope>NUCLEOTIDE SEQUENCE [LARGE SCALE GENOMIC DNA]</scope>
    <source>
        <strain evidence="2 3">F13-25</strain>
    </source>
</reference>
<dbReference type="AlphaFoldDB" id="A0A498KST6"/>
<evidence type="ECO:0008006" key="4">
    <source>
        <dbReference type="Google" id="ProtNLM"/>
    </source>
</evidence>
<keyword evidence="3" id="KW-1185">Reference proteome</keyword>
<evidence type="ECO:0000256" key="1">
    <source>
        <dbReference type="SAM" id="MobiDB-lite"/>
    </source>
</evidence>
<evidence type="ECO:0000313" key="2">
    <source>
        <dbReference type="EMBL" id="RXK47496.1"/>
    </source>
</evidence>
<dbReference type="OrthoDB" id="185584at2157"/>
<comment type="caution">
    <text evidence="2">The sequence shown here is derived from an EMBL/GenBank/DDBJ whole genome shotgun (WGS) entry which is preliminary data.</text>
</comment>